<feature type="compositionally biased region" description="Polar residues" evidence="16">
    <location>
        <begin position="126"/>
        <end position="135"/>
    </location>
</feature>
<dbReference type="InterPro" id="IPR006139">
    <property type="entry name" value="D-isomer_2_OHA_DH_cat_dom"/>
</dbReference>
<dbReference type="SUPFAM" id="SSF52283">
    <property type="entry name" value="Formate/glycerate dehydrogenase catalytic domain-like"/>
    <property type="match status" value="1"/>
</dbReference>
<dbReference type="InterPro" id="IPR006140">
    <property type="entry name" value="D-isomer_DH_NAD-bd"/>
</dbReference>
<evidence type="ECO:0000256" key="5">
    <source>
        <dbReference type="ARBA" id="ARBA00022737"/>
    </source>
</evidence>
<feature type="compositionally biased region" description="Low complexity" evidence="16">
    <location>
        <begin position="150"/>
        <end position="161"/>
    </location>
</feature>
<feature type="compositionally biased region" description="Polar residues" evidence="16">
    <location>
        <begin position="227"/>
        <end position="260"/>
    </location>
</feature>
<dbReference type="GO" id="GO:0016616">
    <property type="term" value="F:oxidoreductase activity, acting on the CH-OH group of donors, NAD or NADP as acceptor"/>
    <property type="evidence" value="ECO:0007669"/>
    <property type="project" value="InterPro"/>
</dbReference>
<comment type="subcellular location">
    <subcellularLocation>
        <location evidence="13">Plastid</location>
        <location evidence="13">Chloroplast inner membrane</location>
        <topology evidence="13">Single-pass membrane protein</topology>
    </subcellularLocation>
</comment>
<keyword evidence="11" id="KW-0472">Membrane</keyword>
<evidence type="ECO:0000256" key="6">
    <source>
        <dbReference type="ARBA" id="ARBA00022780"/>
    </source>
</evidence>
<comment type="function">
    <text evidence="12">Involved in protein precursor import into chloroplasts. Part of the motor complex consisting of a co-chaperone (TIC40) and a chaperone (HSP93) associated with the import channel (TIC110). Causes the release of bound transit peptides from TIC110 and stimulates ATP hydrolysis by HSP93. Involved in reinsertion of proteins from the chloroplast stroma into the inner membrane.</text>
</comment>
<evidence type="ECO:0000256" key="7">
    <source>
        <dbReference type="ARBA" id="ARBA00022927"/>
    </source>
</evidence>
<feature type="region of interest" description="Disordered" evidence="16">
    <location>
        <begin position="84"/>
        <end position="106"/>
    </location>
</feature>
<sequence>MENLGLVSSPKIVLGVSSKPRDSISSTPFVGLPNLLKKPGKHGRPRNSTSSFTVLSLFNAPNSTKTIVPEKVARDSFASIASRGQETSSVGANPQLSVPPPPSHVAGRAKKYAMEQAFKTFTQQMNTQNNPFGNASFSPGSPFPFPPAATPASDSSRTSTPVASQRATVDVPATKVEDPPSISVKDKVEPEKEPKKYAFVDVSPDETLQKNEFENYKESIHAETPNDPKSSQPVSQNGTATKQGTGASEGPSTISNGLYTTGMLQNPQYRQQLQDMLPEWDNRMMESLKNFDLSSPEIKQQFDQIGLSPEEVISKIMANPDVAMAFQNPRVQAAIMDCSQNPLSIAKYQNDKEVNGDRLRERTITLSAFMYRNTTYPSLSTLLKALALVSENGVIASSCQLLAPPRYTAAQHQRHCSSSPDHMNNWIKSSFIWRYLRSRSLRHLVNIWPTSSYDLAYATTIMLSWLLGKFQEMTGDSGEPITRVLFCGPQFPASHNYTKEYLQSHPCIKVDVIPLDDVPHAIGNYDICVVKSMRLSPDIIARANKMKLIMQFGVGLEGVDINAATKHGIKVARIPGDATGNAASCAEMAIYQMLGLLRKQYEMQVAVRQKKLGEPVGETLLGKTIFILGYGNIGIHLAKRLQPFGVRILATKRSWPSSSQSSCKSDVSYSENGTHVDLVDEKGGHQDILKFARRADIVVCCLAMNSETAGIVDKDFISSMRKGALLINIARGGLLDYEAVLHHLKSGHLGGLGIDVAWTEPFDPDDAILKFPNVIITPHVAGVTECSYRFMAKVVGDVALQLHTGTPLSGVEIVN</sequence>
<dbReference type="GO" id="GO:0009535">
    <property type="term" value="C:chloroplast thylakoid membrane"/>
    <property type="evidence" value="ECO:0007669"/>
    <property type="project" value="TreeGrafter"/>
</dbReference>
<keyword evidence="6" id="KW-1001">Plastid inner membrane</keyword>
<keyword evidence="2" id="KW-0150">Chloroplast</keyword>
<evidence type="ECO:0000256" key="4">
    <source>
        <dbReference type="ARBA" id="ARBA00022692"/>
    </source>
</evidence>
<proteinExistence type="predicted"/>
<evidence type="ECO:0000256" key="14">
    <source>
        <dbReference type="ARBA" id="ARBA00070821"/>
    </source>
</evidence>
<dbReference type="InterPro" id="IPR041243">
    <property type="entry name" value="STI1/HOP_DP"/>
</dbReference>
<reference evidence="18" key="1">
    <citation type="submission" date="2020-06" db="EMBL/GenBank/DDBJ databases">
        <authorList>
            <person name="Li T."/>
            <person name="Hu X."/>
            <person name="Zhang T."/>
            <person name="Song X."/>
            <person name="Zhang H."/>
            <person name="Dai N."/>
            <person name="Sheng W."/>
            <person name="Hou X."/>
            <person name="Wei L."/>
        </authorList>
    </citation>
    <scope>NUCLEOTIDE SEQUENCE</scope>
    <source>
        <strain evidence="18">G02</strain>
        <tissue evidence="18">Leaf</tissue>
    </source>
</reference>
<dbReference type="InterPro" id="IPR029753">
    <property type="entry name" value="D-isomer_DH_CS"/>
</dbReference>
<evidence type="ECO:0000256" key="2">
    <source>
        <dbReference type="ARBA" id="ARBA00022528"/>
    </source>
</evidence>
<dbReference type="PANTHER" id="PTHR47296:SF1">
    <property type="entry name" value="PROTEIN TIC 40, CHLOROPLASTIC"/>
    <property type="match status" value="1"/>
</dbReference>
<keyword evidence="8" id="KW-0809">Transit peptide</keyword>
<dbReference type="Pfam" id="PF02826">
    <property type="entry name" value="2-Hacid_dh_C"/>
    <property type="match status" value="1"/>
</dbReference>
<dbReference type="EMBL" id="JACGWJ010000010">
    <property type="protein sequence ID" value="KAL0391667.1"/>
    <property type="molecule type" value="Genomic_DNA"/>
</dbReference>
<keyword evidence="4" id="KW-0812">Transmembrane</keyword>
<dbReference type="InterPro" id="IPR006636">
    <property type="entry name" value="STI1_HS-bd"/>
</dbReference>
<keyword evidence="3" id="KW-0934">Plastid</keyword>
<evidence type="ECO:0000256" key="8">
    <source>
        <dbReference type="ARBA" id="ARBA00022946"/>
    </source>
</evidence>
<feature type="region of interest" description="Disordered" evidence="16">
    <location>
        <begin position="17"/>
        <end position="48"/>
    </location>
</feature>
<evidence type="ECO:0000256" key="9">
    <source>
        <dbReference type="ARBA" id="ARBA00022989"/>
    </source>
</evidence>
<dbReference type="Gene3D" id="3.40.50.720">
    <property type="entry name" value="NAD(P)-binding Rossmann-like Domain"/>
    <property type="match status" value="2"/>
</dbReference>
<evidence type="ECO:0000256" key="1">
    <source>
        <dbReference type="ARBA" id="ARBA00022448"/>
    </source>
</evidence>
<dbReference type="SMART" id="SM00727">
    <property type="entry name" value="STI1"/>
    <property type="match status" value="1"/>
</dbReference>
<dbReference type="GO" id="GO:0045037">
    <property type="term" value="P:protein import into chloroplast stroma"/>
    <property type="evidence" value="ECO:0007669"/>
    <property type="project" value="TreeGrafter"/>
</dbReference>
<feature type="compositionally biased region" description="Basic and acidic residues" evidence="16">
    <location>
        <begin position="207"/>
        <end position="226"/>
    </location>
</feature>
<comment type="caution">
    <text evidence="18">The sequence shown here is derived from an EMBL/GenBank/DDBJ whole genome shotgun (WGS) entry which is preliminary data.</text>
</comment>
<evidence type="ECO:0000256" key="16">
    <source>
        <dbReference type="SAM" id="MobiDB-lite"/>
    </source>
</evidence>
<evidence type="ECO:0000256" key="13">
    <source>
        <dbReference type="ARBA" id="ARBA00060470"/>
    </source>
</evidence>
<evidence type="ECO:0000256" key="15">
    <source>
        <dbReference type="ARBA" id="ARBA00082202"/>
    </source>
</evidence>
<dbReference type="PROSITE" id="PS00671">
    <property type="entry name" value="D_2_HYDROXYACID_DH_3"/>
    <property type="match status" value="1"/>
</dbReference>
<dbReference type="FunFam" id="3.40.50.720:FF:000291">
    <property type="entry name" value="Phosphoglycerate dehydrogenase, putative, 33424-31403"/>
    <property type="match status" value="1"/>
</dbReference>
<feature type="domain" description="STI1" evidence="17">
    <location>
        <begin position="309"/>
        <end position="348"/>
    </location>
</feature>
<keyword evidence="1" id="KW-0813">Transport</keyword>
<dbReference type="Gene3D" id="1.10.260.100">
    <property type="match status" value="1"/>
</dbReference>
<feature type="compositionally biased region" description="Basic and acidic residues" evidence="16">
    <location>
        <begin position="184"/>
        <end position="198"/>
    </location>
</feature>
<evidence type="ECO:0000256" key="12">
    <source>
        <dbReference type="ARBA" id="ARBA00056414"/>
    </source>
</evidence>
<dbReference type="Pfam" id="PF00389">
    <property type="entry name" value="2-Hacid_dh"/>
    <property type="match status" value="1"/>
</dbReference>
<dbReference type="Pfam" id="PF17830">
    <property type="entry name" value="STI1-HOP_DP"/>
    <property type="match status" value="1"/>
</dbReference>
<evidence type="ECO:0000256" key="11">
    <source>
        <dbReference type="ARBA" id="ARBA00023136"/>
    </source>
</evidence>
<dbReference type="GO" id="GO:0051287">
    <property type="term" value="F:NAD binding"/>
    <property type="evidence" value="ECO:0007669"/>
    <property type="project" value="InterPro"/>
</dbReference>
<evidence type="ECO:0000259" key="17">
    <source>
        <dbReference type="SMART" id="SM00727"/>
    </source>
</evidence>
<feature type="region of interest" description="Disordered" evidence="16">
    <location>
        <begin position="126"/>
        <end position="260"/>
    </location>
</feature>
<dbReference type="SUPFAM" id="SSF51735">
    <property type="entry name" value="NAD(P)-binding Rossmann-fold domains"/>
    <property type="match status" value="1"/>
</dbReference>
<evidence type="ECO:0000313" key="18">
    <source>
        <dbReference type="EMBL" id="KAL0391667.1"/>
    </source>
</evidence>
<keyword evidence="5" id="KW-0677">Repeat</keyword>
<keyword evidence="10" id="KW-0560">Oxidoreductase</keyword>
<keyword evidence="9" id="KW-1133">Transmembrane helix</keyword>
<evidence type="ECO:0000256" key="10">
    <source>
        <dbReference type="ARBA" id="ARBA00023002"/>
    </source>
</evidence>
<dbReference type="CDD" id="cd12175">
    <property type="entry name" value="2-Hacid_dh_11"/>
    <property type="match status" value="1"/>
</dbReference>
<keyword evidence="7" id="KW-0653">Protein transport</keyword>
<dbReference type="AlphaFoldDB" id="A0AAW2SGP2"/>
<organism evidence="18">
    <name type="scientific">Sesamum radiatum</name>
    <name type="common">Black benniseed</name>
    <dbReference type="NCBI Taxonomy" id="300843"/>
    <lineage>
        <taxon>Eukaryota</taxon>
        <taxon>Viridiplantae</taxon>
        <taxon>Streptophyta</taxon>
        <taxon>Embryophyta</taxon>
        <taxon>Tracheophyta</taxon>
        <taxon>Spermatophyta</taxon>
        <taxon>Magnoliopsida</taxon>
        <taxon>eudicotyledons</taxon>
        <taxon>Gunneridae</taxon>
        <taxon>Pentapetalae</taxon>
        <taxon>asterids</taxon>
        <taxon>lamiids</taxon>
        <taxon>Lamiales</taxon>
        <taxon>Pedaliaceae</taxon>
        <taxon>Sesamum</taxon>
    </lineage>
</organism>
<name>A0AAW2SGP2_SESRA</name>
<protein>
    <recommendedName>
        <fullName evidence="14">Protein TIC 40, chloroplastic</fullName>
    </recommendedName>
    <alternativeName>
        <fullName evidence="15">Translocon at the inner envelope membrane of chloroplasts 40</fullName>
    </alternativeName>
</protein>
<dbReference type="FunFam" id="1.10.260.100:FF:000008">
    <property type="entry name" value="Protein TIC 40, chloroplastic"/>
    <property type="match status" value="1"/>
</dbReference>
<feature type="compositionally biased region" description="Polar residues" evidence="16">
    <location>
        <begin position="84"/>
        <end position="96"/>
    </location>
</feature>
<reference evidence="18" key="2">
    <citation type="journal article" date="2024" name="Plant">
        <title>Genomic evolution and insights into agronomic trait innovations of Sesamum species.</title>
        <authorList>
            <person name="Miao H."/>
            <person name="Wang L."/>
            <person name="Qu L."/>
            <person name="Liu H."/>
            <person name="Sun Y."/>
            <person name="Le M."/>
            <person name="Wang Q."/>
            <person name="Wei S."/>
            <person name="Zheng Y."/>
            <person name="Lin W."/>
            <person name="Duan Y."/>
            <person name="Cao H."/>
            <person name="Xiong S."/>
            <person name="Wang X."/>
            <person name="Wei L."/>
            <person name="Li C."/>
            <person name="Ma Q."/>
            <person name="Ju M."/>
            <person name="Zhao R."/>
            <person name="Li G."/>
            <person name="Mu C."/>
            <person name="Tian Q."/>
            <person name="Mei H."/>
            <person name="Zhang T."/>
            <person name="Gao T."/>
            <person name="Zhang H."/>
        </authorList>
    </citation>
    <scope>NUCLEOTIDE SEQUENCE</scope>
    <source>
        <strain evidence="18">G02</strain>
    </source>
</reference>
<gene>
    <name evidence="18" type="ORF">Sradi_2389500</name>
</gene>
<dbReference type="InterPro" id="IPR036291">
    <property type="entry name" value="NAD(P)-bd_dom_sf"/>
</dbReference>
<dbReference type="PANTHER" id="PTHR47296">
    <property type="entry name" value="PROTEIN TIC 40, CHLOROPLASTIC"/>
    <property type="match status" value="1"/>
</dbReference>
<dbReference type="GO" id="GO:0009658">
    <property type="term" value="P:chloroplast organization"/>
    <property type="evidence" value="ECO:0007669"/>
    <property type="project" value="TreeGrafter"/>
</dbReference>
<dbReference type="GO" id="GO:0009706">
    <property type="term" value="C:chloroplast inner membrane"/>
    <property type="evidence" value="ECO:0007669"/>
    <property type="project" value="UniProtKB-SubCell"/>
</dbReference>
<accession>A0AAW2SGP2</accession>
<evidence type="ECO:0000256" key="3">
    <source>
        <dbReference type="ARBA" id="ARBA00022640"/>
    </source>
</evidence>